<sequence>MSFTIYEAWYRKTVIRYTSNIYLIAKKRITPIYLTYEVFEHYKRTRAIDEAFKKKFEQMSANRKSEVGGPGTGISLHSTATISARQHGDISEKIDAELIRVLEEMSTQFPDTSIDEDAVYLEVYAVMAFGIGVAYKEGVDKVSLFLLGHGSVGGVRRVFKEGRGRGRVEPEKGEDGGRGSWPERGGDGLKEKERSLTTSDGRGSGGKQQSNGSEEQ</sequence>
<dbReference type="Proteomes" id="UP001420932">
    <property type="component" value="Unassembled WGS sequence"/>
</dbReference>
<proteinExistence type="predicted"/>
<protein>
    <submittedName>
        <fullName evidence="2">Uncharacterized protein</fullName>
    </submittedName>
</protein>
<evidence type="ECO:0000313" key="2">
    <source>
        <dbReference type="EMBL" id="KAK9106788.1"/>
    </source>
</evidence>
<comment type="caution">
    <text evidence="2">The sequence shown here is derived from an EMBL/GenBank/DDBJ whole genome shotgun (WGS) entry which is preliminary data.</text>
</comment>
<organism evidence="2 3">
    <name type="scientific">Stephania yunnanensis</name>
    <dbReference type="NCBI Taxonomy" id="152371"/>
    <lineage>
        <taxon>Eukaryota</taxon>
        <taxon>Viridiplantae</taxon>
        <taxon>Streptophyta</taxon>
        <taxon>Embryophyta</taxon>
        <taxon>Tracheophyta</taxon>
        <taxon>Spermatophyta</taxon>
        <taxon>Magnoliopsida</taxon>
        <taxon>Ranunculales</taxon>
        <taxon>Menispermaceae</taxon>
        <taxon>Menispermoideae</taxon>
        <taxon>Cissampelideae</taxon>
        <taxon>Stephania</taxon>
    </lineage>
</organism>
<evidence type="ECO:0000313" key="3">
    <source>
        <dbReference type="Proteomes" id="UP001420932"/>
    </source>
</evidence>
<dbReference type="EMBL" id="JBBNAF010000010">
    <property type="protein sequence ID" value="KAK9106788.1"/>
    <property type="molecule type" value="Genomic_DNA"/>
</dbReference>
<feature type="compositionally biased region" description="Basic and acidic residues" evidence="1">
    <location>
        <begin position="163"/>
        <end position="177"/>
    </location>
</feature>
<evidence type="ECO:0000256" key="1">
    <source>
        <dbReference type="SAM" id="MobiDB-lite"/>
    </source>
</evidence>
<dbReference type="AlphaFoldDB" id="A0AAP0FEB1"/>
<gene>
    <name evidence="2" type="ORF">Syun_022799</name>
</gene>
<feature type="compositionally biased region" description="Polar residues" evidence="1">
    <location>
        <begin position="196"/>
        <end position="216"/>
    </location>
</feature>
<name>A0AAP0FEB1_9MAGN</name>
<keyword evidence="3" id="KW-1185">Reference proteome</keyword>
<reference evidence="2 3" key="1">
    <citation type="submission" date="2024-01" db="EMBL/GenBank/DDBJ databases">
        <title>Genome assemblies of Stephania.</title>
        <authorList>
            <person name="Yang L."/>
        </authorList>
    </citation>
    <scope>NUCLEOTIDE SEQUENCE [LARGE SCALE GENOMIC DNA]</scope>
    <source>
        <strain evidence="2">YNDBR</strain>
        <tissue evidence="2">Leaf</tissue>
    </source>
</reference>
<feature type="compositionally biased region" description="Basic and acidic residues" evidence="1">
    <location>
        <begin position="184"/>
        <end position="195"/>
    </location>
</feature>
<accession>A0AAP0FEB1</accession>
<feature type="region of interest" description="Disordered" evidence="1">
    <location>
        <begin position="163"/>
        <end position="216"/>
    </location>
</feature>